<dbReference type="Proteomes" id="UP001144372">
    <property type="component" value="Unassembled WGS sequence"/>
</dbReference>
<dbReference type="InterPro" id="IPR036514">
    <property type="entry name" value="SGNH_hydro_sf"/>
</dbReference>
<dbReference type="InterPro" id="IPR001087">
    <property type="entry name" value="GDSL"/>
</dbReference>
<sequence length="241" mass="26867">MHAVFHKASRSGSELRKYAVAGSESDDLEVQVDTYETGVLLGIQDKATLFSIEIGGNDIRNNIGRLSIYPPGARSSVDRVVSSIISNIRSSWRVLRASHPHARFVIWTLPDITLTPSQWGKLSEVEAANVRAHIQRANKYIRSLSSNPSVVVLDLYKIMRQLIADPPIYFGYQLIPPPSYGDYDSLFADRIHPTAVSNAIIANKIIYLMNTKWKDSIPSYTERQLAKLARIPTVKTATASE</sequence>
<organism evidence="1 2">
    <name type="scientific">Desulforhabdus amnigena</name>
    <dbReference type="NCBI Taxonomy" id="40218"/>
    <lineage>
        <taxon>Bacteria</taxon>
        <taxon>Pseudomonadati</taxon>
        <taxon>Thermodesulfobacteriota</taxon>
        <taxon>Syntrophobacteria</taxon>
        <taxon>Syntrophobacterales</taxon>
        <taxon>Syntrophobacteraceae</taxon>
        <taxon>Desulforhabdus</taxon>
    </lineage>
</organism>
<gene>
    <name evidence="1" type="ORF">DAMNIGENAA_11580</name>
</gene>
<dbReference type="Pfam" id="PF00657">
    <property type="entry name" value="Lipase_GDSL"/>
    <property type="match status" value="1"/>
</dbReference>
<name>A0A9W6FTE9_9BACT</name>
<keyword evidence="2" id="KW-1185">Reference proteome</keyword>
<evidence type="ECO:0000313" key="2">
    <source>
        <dbReference type="Proteomes" id="UP001144372"/>
    </source>
</evidence>
<accession>A0A9W6FTE9</accession>
<comment type="caution">
    <text evidence="1">The sequence shown here is derived from an EMBL/GenBank/DDBJ whole genome shotgun (WGS) entry which is preliminary data.</text>
</comment>
<dbReference type="Gene3D" id="3.40.50.1110">
    <property type="entry name" value="SGNH hydrolase"/>
    <property type="match status" value="1"/>
</dbReference>
<proteinExistence type="predicted"/>
<dbReference type="AlphaFoldDB" id="A0A9W6FTE9"/>
<dbReference type="GO" id="GO:0016788">
    <property type="term" value="F:hydrolase activity, acting on ester bonds"/>
    <property type="evidence" value="ECO:0007669"/>
    <property type="project" value="InterPro"/>
</dbReference>
<reference evidence="1" key="1">
    <citation type="submission" date="2022-12" db="EMBL/GenBank/DDBJ databases">
        <title>Reference genome sequencing for broad-spectrum identification of bacterial and archaeal isolates by mass spectrometry.</title>
        <authorList>
            <person name="Sekiguchi Y."/>
            <person name="Tourlousse D.M."/>
        </authorList>
    </citation>
    <scope>NUCLEOTIDE SEQUENCE</scope>
    <source>
        <strain evidence="1">ASRB1</strain>
    </source>
</reference>
<dbReference type="SUPFAM" id="SSF52266">
    <property type="entry name" value="SGNH hydrolase"/>
    <property type="match status" value="1"/>
</dbReference>
<dbReference type="EMBL" id="BSDR01000001">
    <property type="protein sequence ID" value="GLI33725.1"/>
    <property type="molecule type" value="Genomic_DNA"/>
</dbReference>
<evidence type="ECO:0000313" key="1">
    <source>
        <dbReference type="EMBL" id="GLI33725.1"/>
    </source>
</evidence>
<protein>
    <recommendedName>
        <fullName evidence="3">SGNH hydrolase-type esterase domain-containing protein</fullName>
    </recommendedName>
</protein>
<evidence type="ECO:0008006" key="3">
    <source>
        <dbReference type="Google" id="ProtNLM"/>
    </source>
</evidence>